<dbReference type="AlphaFoldDB" id="A0A2P2CEV4"/>
<evidence type="ECO:0000313" key="1">
    <source>
        <dbReference type="EMBL" id="CUR59532.1"/>
    </source>
</evidence>
<name>A0A2P2CEV4_9ZZZZ</name>
<reference evidence="1" key="1">
    <citation type="submission" date="2015-08" db="EMBL/GenBank/DDBJ databases">
        <authorList>
            <person name="Babu N.S."/>
            <person name="Beckwith C.J."/>
            <person name="Beseler K.G."/>
            <person name="Brison A."/>
            <person name="Carone J.V."/>
            <person name="Caskin T.P."/>
            <person name="Diamond M."/>
            <person name="Durham M.E."/>
            <person name="Foxe J.M."/>
            <person name="Go M."/>
            <person name="Henderson B.A."/>
            <person name="Jones I.B."/>
            <person name="McGettigan J.A."/>
            <person name="Micheletti S.J."/>
            <person name="Nasrallah M.E."/>
            <person name="Ortiz D."/>
            <person name="Piller C.R."/>
            <person name="Privatt S.R."/>
            <person name="Schneider S.L."/>
            <person name="Sharp S."/>
            <person name="Smith T.C."/>
            <person name="Stanton J.D."/>
            <person name="Ullery H.E."/>
            <person name="Wilson R.J."/>
            <person name="Serrano M.G."/>
            <person name="Buck G."/>
            <person name="Lee V."/>
            <person name="Wang Y."/>
            <person name="Carvalho R."/>
            <person name="Voegtly L."/>
            <person name="Shi R."/>
            <person name="Duckworth R."/>
            <person name="Johnson A."/>
            <person name="Loviza R."/>
            <person name="Walstead R."/>
            <person name="Shah Z."/>
            <person name="Kiflezghi M."/>
            <person name="Wade K."/>
            <person name="Ball S.L."/>
            <person name="Bradley K.W."/>
            <person name="Asai D.J."/>
            <person name="Bowman C.A."/>
            <person name="Russell D.A."/>
            <person name="Pope W.H."/>
            <person name="Jacobs-Sera D."/>
            <person name="Hendrix R.W."/>
            <person name="Hatfull G.F."/>
        </authorList>
    </citation>
    <scope>NUCLEOTIDE SEQUENCE</scope>
</reference>
<gene>
    <name evidence="1" type="ORF">NOCA2610052</name>
</gene>
<dbReference type="EMBL" id="CZKA01000058">
    <property type="protein sequence ID" value="CUR59532.1"/>
    <property type="molecule type" value="Genomic_DNA"/>
</dbReference>
<sequence length="55" mass="6556">MSHWGFVIEQLISIDQESVERERRRLKRRARRPAMPLTSYEVTCRRAAGVSRRRG</sequence>
<accession>A0A2P2CEV4</accession>
<protein>
    <submittedName>
        <fullName evidence="1">Uncharacterized protein</fullName>
    </submittedName>
</protein>
<organism evidence="1">
    <name type="scientific">metagenome</name>
    <dbReference type="NCBI Taxonomy" id="256318"/>
    <lineage>
        <taxon>unclassified sequences</taxon>
        <taxon>metagenomes</taxon>
    </lineage>
</organism>
<proteinExistence type="predicted"/>